<dbReference type="AlphaFoldDB" id="A0BPC7"/>
<evidence type="ECO:0000313" key="2">
    <source>
        <dbReference type="Proteomes" id="UP000000600"/>
    </source>
</evidence>
<dbReference type="GeneID" id="5013576"/>
<organism evidence="1 2">
    <name type="scientific">Paramecium tetraurelia</name>
    <dbReference type="NCBI Taxonomy" id="5888"/>
    <lineage>
        <taxon>Eukaryota</taxon>
        <taxon>Sar</taxon>
        <taxon>Alveolata</taxon>
        <taxon>Ciliophora</taxon>
        <taxon>Intramacronucleata</taxon>
        <taxon>Oligohymenophorea</taxon>
        <taxon>Peniculida</taxon>
        <taxon>Parameciidae</taxon>
        <taxon>Paramecium</taxon>
    </lineage>
</organism>
<reference evidence="1 2" key="1">
    <citation type="journal article" date="2006" name="Nature">
        <title>Global trends of whole-genome duplications revealed by the ciliate Paramecium tetraurelia.</title>
        <authorList>
            <consortium name="Genoscope"/>
            <person name="Aury J.-M."/>
            <person name="Jaillon O."/>
            <person name="Duret L."/>
            <person name="Noel B."/>
            <person name="Jubin C."/>
            <person name="Porcel B.M."/>
            <person name="Segurens B."/>
            <person name="Daubin V."/>
            <person name="Anthouard V."/>
            <person name="Aiach N."/>
            <person name="Arnaiz O."/>
            <person name="Billaut A."/>
            <person name="Beisson J."/>
            <person name="Blanc I."/>
            <person name="Bouhouche K."/>
            <person name="Camara F."/>
            <person name="Duharcourt S."/>
            <person name="Guigo R."/>
            <person name="Gogendeau D."/>
            <person name="Katinka M."/>
            <person name="Keller A.-M."/>
            <person name="Kissmehl R."/>
            <person name="Klotz C."/>
            <person name="Koll F."/>
            <person name="Le Moue A."/>
            <person name="Lepere C."/>
            <person name="Malinsky S."/>
            <person name="Nowacki M."/>
            <person name="Nowak J.K."/>
            <person name="Plattner H."/>
            <person name="Poulain J."/>
            <person name="Ruiz F."/>
            <person name="Serrano V."/>
            <person name="Zagulski M."/>
            <person name="Dessen P."/>
            <person name="Betermier M."/>
            <person name="Weissenbach J."/>
            <person name="Scarpelli C."/>
            <person name="Schachter V."/>
            <person name="Sperling L."/>
            <person name="Meyer E."/>
            <person name="Cohen J."/>
            <person name="Wincker P."/>
        </authorList>
    </citation>
    <scope>NUCLEOTIDE SEQUENCE [LARGE SCALE GENOMIC DNA]</scope>
    <source>
        <strain evidence="1 2">Stock d4-2</strain>
    </source>
</reference>
<protein>
    <submittedName>
        <fullName evidence="1">Uncharacterized protein</fullName>
    </submittedName>
</protein>
<evidence type="ECO:0000313" key="1">
    <source>
        <dbReference type="EMBL" id="CAK60394.1"/>
    </source>
</evidence>
<dbReference type="RefSeq" id="XP_001427792.1">
    <property type="nucleotide sequence ID" value="XM_001427755.1"/>
</dbReference>
<name>A0BPC7_PARTE</name>
<keyword evidence="2" id="KW-1185">Reference proteome</keyword>
<sequence>MHKRAQPTFKNRCHLINEKFGPLMMNFKLQQQLIINGIEYSRSLQQNIFLPKLL</sequence>
<dbReference type="InParanoid" id="A0BPC7"/>
<gene>
    <name evidence="1" type="ORF">GSPATT00005143001</name>
</gene>
<dbReference type="HOGENOM" id="CLU_3054475_0_0_1"/>
<accession>A0BPC7</accession>
<dbReference type="KEGG" id="ptm:GSPATT00005143001"/>
<proteinExistence type="predicted"/>
<dbReference type="EMBL" id="CT868008">
    <property type="protein sequence ID" value="CAK60394.1"/>
    <property type="molecule type" value="Genomic_DNA"/>
</dbReference>
<dbReference type="Proteomes" id="UP000000600">
    <property type="component" value="Unassembled WGS sequence"/>
</dbReference>